<feature type="domain" description="Translocation and assembly module TamB C-terminal" evidence="7">
    <location>
        <begin position="1098"/>
        <end position="1505"/>
    </location>
</feature>
<reference evidence="8 9" key="1">
    <citation type="submission" date="2016-09" db="EMBL/GenBank/DDBJ databases">
        <authorList>
            <person name="Capua I."/>
            <person name="De Benedictis P."/>
            <person name="Joannis T."/>
            <person name="Lombin L.H."/>
            <person name="Cattoli G."/>
        </authorList>
    </citation>
    <scope>NUCLEOTIDE SEQUENCE [LARGE SCALE GENOMIC DNA]</scope>
    <source>
        <strain evidence="8 9">UB20</strain>
    </source>
</reference>
<comment type="subcellular location">
    <subcellularLocation>
        <location evidence="1">Membrane</location>
        <topology evidence="1">Single-pass membrane protein</topology>
    </subcellularLocation>
</comment>
<dbReference type="PANTHER" id="PTHR36985:SF1">
    <property type="entry name" value="TRANSLOCATION AND ASSEMBLY MODULE SUBUNIT TAMB"/>
    <property type="match status" value="1"/>
</dbReference>
<protein>
    <recommendedName>
        <fullName evidence="7">Translocation and assembly module TamB C-terminal domain-containing protein</fullName>
    </recommendedName>
</protein>
<dbReference type="PANTHER" id="PTHR36985">
    <property type="entry name" value="TRANSLOCATION AND ASSEMBLY MODULE SUBUNIT TAMB"/>
    <property type="match status" value="1"/>
</dbReference>
<dbReference type="RefSeq" id="WP_074449942.1">
    <property type="nucleotide sequence ID" value="NZ_FMMM01000060.1"/>
</dbReference>
<proteinExistence type="predicted"/>
<gene>
    <name evidence="8" type="ORF">TFUB20_01705</name>
</gene>
<organism evidence="8 9">
    <name type="scientific">Tannerella forsythia</name>
    <name type="common">Bacteroides forsythus</name>
    <dbReference type="NCBI Taxonomy" id="28112"/>
    <lineage>
        <taxon>Bacteria</taxon>
        <taxon>Pseudomonadati</taxon>
        <taxon>Bacteroidota</taxon>
        <taxon>Bacteroidia</taxon>
        <taxon>Bacteroidales</taxon>
        <taxon>Tannerellaceae</taxon>
        <taxon>Tannerella</taxon>
    </lineage>
</organism>
<evidence type="ECO:0000256" key="6">
    <source>
        <dbReference type="SAM" id="Phobius"/>
    </source>
</evidence>
<evidence type="ECO:0000313" key="9">
    <source>
        <dbReference type="Proteomes" id="UP000182057"/>
    </source>
</evidence>
<evidence type="ECO:0000256" key="5">
    <source>
        <dbReference type="SAM" id="MobiDB-lite"/>
    </source>
</evidence>
<evidence type="ECO:0000256" key="1">
    <source>
        <dbReference type="ARBA" id="ARBA00004167"/>
    </source>
</evidence>
<evidence type="ECO:0000256" key="3">
    <source>
        <dbReference type="ARBA" id="ARBA00022989"/>
    </source>
</evidence>
<dbReference type="InterPro" id="IPR007452">
    <property type="entry name" value="TamB_C"/>
</dbReference>
<dbReference type="EMBL" id="FMMM01000060">
    <property type="protein sequence ID" value="SCQ22403.1"/>
    <property type="molecule type" value="Genomic_DNA"/>
</dbReference>
<evidence type="ECO:0000313" key="8">
    <source>
        <dbReference type="EMBL" id="SCQ22403.1"/>
    </source>
</evidence>
<keyword evidence="2 6" id="KW-0812">Transmembrane</keyword>
<dbReference type="GO" id="GO:0005886">
    <property type="term" value="C:plasma membrane"/>
    <property type="evidence" value="ECO:0007669"/>
    <property type="project" value="InterPro"/>
</dbReference>
<name>A0A1D3UQR4_TANFO</name>
<keyword evidence="4 6" id="KW-0472">Membrane</keyword>
<feature type="region of interest" description="Disordered" evidence="5">
    <location>
        <begin position="1544"/>
        <end position="1569"/>
    </location>
</feature>
<evidence type="ECO:0000259" key="7">
    <source>
        <dbReference type="Pfam" id="PF04357"/>
    </source>
</evidence>
<dbReference type="GO" id="GO:0009306">
    <property type="term" value="P:protein secretion"/>
    <property type="evidence" value="ECO:0007669"/>
    <property type="project" value="InterPro"/>
</dbReference>
<feature type="compositionally biased region" description="Basic and acidic residues" evidence="5">
    <location>
        <begin position="1544"/>
        <end position="1560"/>
    </location>
</feature>
<sequence>METTIEHKNKGGNKWVKGIAWLLLTPVLLVSILSLLLYVPAVQNFALKHVTQYASEALGTKIGAGRILLSYPLNLTLQKVSVQDASQDTLFSVGELSVKIRPLPLLDKEIWVSSVLITDVSVRTKQWLEGMSVEGHIGELMTYGGRVYLSKEKAMLNQLSITDADITLQIDSLSASSDTTDTQVNWTILANRLRLRQIAFRLRMPSDSLRLETLIGEATLTNGTVDLGAGQYSVSKLDLSDSFVSYDANDRPPAEGFDPSHLLLSQINLELDSVFYREPDIRAHLRACSMNERSGLQITSLTGRVWSDNIALSVPYCELRLPRSLVELRAMVPWNSLAKDPLGRLQAELKASVHLQDVFVPMGQYVSFLEEKYPDTLLTFHAAVEGNMRQLYVHRFQGALPGAFRIDAHGAAERLTDDVYRSGELSLSVQMQNKQWLKTWLPALSGGRINIPDSLRLKMDATLTRGVYQANMLLSEGNGSARFSGKYHAFQKAYAADLMIDSLNLIRFLPEDSIFHVTGSLRAEGKGTDFFSKATHLIFDGELKGLQYKDRYISGISVEGTYRNHQANARMASAYPYLKGTVTFDGNIRKDKIAGMLIVDMDTLDLHGLNVTEKPLSNSFQLFSEIDTDLKKRHRLDVTLGNWEMAMEKQKVRPKTLTLHAACNEDTTRVSFHAGDLGMVLTGNTDLEALIGKLTEVSDDFQKQMKKDTVAYLQHLTPLLPELDLQVEAGHDNPLQNYLQENALSFDRFSFRASTSPQDGVNANGLLLSLMKDTIKIDTVRLSIRQDSIDGLRYICDVTKNRFRRQKPFTAGVHGRLQTGMADIEASYRDARGETGLRFGARATKQPEGFRFEFFPENPVLGFMPFTLNKDNYMEIRTLKDISANLKLIGEQNASLWIHSTETNGKMDELSVEISQINLEKVSHFAPIPVMGGLANVALRYVPMEKSFMVATDASVDDLVYQGGSMGELLLNGVYLPLDNDRHQFDAHFFHNQAEIAMLSALYQPSKNHQVSGTMTLSQLPLKMLNPFLGETARMQGWLNGRMTLAGTNKKPLWNGHLQLDSAFAYVTAAGTDLRFDDRKIEMKNSKIRFNKYSIYTNGNNPFIINGIVDISRPMHETVNLRLTANNMQLLDTRKEPGSMIYGKMLVDLNTTLKGPLRAMYMRGDLHVLGSTNLTYVVPESKLESRDNFADLVTFTYFSDTIPKRRRWGETLSTAEAVQPLPSVGSMDMLMTVRIDPVVRLKIDLGGEQSNRIELKGGGDLSFQYTSLGDMRLNGRYTISDGLVRYSIPVIPLTDFTIRDGSYVEWRGNPMNPFLNLTALSRLRSSVNLDGQSQMVDFNTGIQVRQELQKMALKFILEAPNNGAVQNQLAAMGEEERSKQAISLLVTGVYLAGDGAGTERMDVGAALSSLLQREINNMLGSLLGEVPFSFDVNTYDGTDGKGRRIDYLGRFYKGFMNDRLYTTLGMRYSTNDPVTGDRFYVDDASLEYRLDTEGSRFIRIFSQKDYENLFEGEIRKSGGEVIFRRKTRRFGDLFDFRRQPAIRKEDDSYRNEPENDSSEKNEEEQEKDE</sequence>
<feature type="transmembrane region" description="Helical" evidence="6">
    <location>
        <begin position="20"/>
        <end position="39"/>
    </location>
</feature>
<dbReference type="Proteomes" id="UP000182057">
    <property type="component" value="Unassembled WGS sequence"/>
</dbReference>
<dbReference type="Pfam" id="PF04357">
    <property type="entry name" value="TamB"/>
    <property type="match status" value="1"/>
</dbReference>
<evidence type="ECO:0000256" key="2">
    <source>
        <dbReference type="ARBA" id="ARBA00022692"/>
    </source>
</evidence>
<keyword evidence="3 6" id="KW-1133">Transmembrane helix</keyword>
<accession>A0A1D3UQR4</accession>
<dbReference type="OrthoDB" id="9811276at2"/>
<evidence type="ECO:0000256" key="4">
    <source>
        <dbReference type="ARBA" id="ARBA00023136"/>
    </source>
</evidence>